<feature type="domain" description="Ig-like" evidence="4">
    <location>
        <begin position="491"/>
        <end position="571"/>
    </location>
</feature>
<dbReference type="SUPFAM" id="SSF55486">
    <property type="entry name" value="Metalloproteases ('zincins'), catalytic domain"/>
    <property type="match status" value="1"/>
</dbReference>
<keyword evidence="6" id="KW-1185">Reference proteome</keyword>
<protein>
    <submittedName>
        <fullName evidence="5">T9SS type A sorting domain-containing protein</fullName>
    </submittedName>
</protein>
<dbReference type="OrthoDB" id="860722at2"/>
<gene>
    <name evidence="5" type="ORF">E4635_05600</name>
</gene>
<feature type="signal peptide" evidence="2">
    <location>
        <begin position="1"/>
        <end position="21"/>
    </location>
</feature>
<dbReference type="InterPro" id="IPR013783">
    <property type="entry name" value="Ig-like_fold"/>
</dbReference>
<sequence length="761" mass="82687">MKKRHFFFLLVFIGALVNAKAQNRLSFSSAERSVPGLSDHFKNYKVLTIHDQLRKIGSGEQISIDYGQSYTFTLEENKLLSDNHILSIQNERGIERKKITETGFDGKYFRNKGISENNQFVFSIFENSYTIYIKNPVGEFYIEPLRKYDPAANSSTYLFYEAKNAITPDDLGCGFTTPNPQTKEKPWPETSRIGGCKTVELAFSVDYTMYSTYASINDAINRTLEVLNLTQANYTILNGVSDDVQFKVNEHFIVTCPTCNYWPPTLEIYDNYNSFGTNAYRMFINHYDMKIHWQNQGGSGTTVGLGAYSICSTSSSANGAGIAVVKNYVSNTNLIRCILSHEIGHNFGCVHTSGFIMNATVSGSNTWAPESIVSINASLASSICFEACNTTACDNKKAADIVVTPDIVNDKIDVSWLAEPGIDFKTRLYNYSTNSWSPYSTFSYPANTISYPFTQVHCSDKYRVEITPVCSGINGISEQTVFEINKNVTAPALVFNSTAQNQPICGGRSVTFSVTAIDGGTSPSYQWKINGLPVGTNAAVFTTSALSDNDVLSCELTSNAACVASPYASVSAVLAVSVPTVLSISVSASNTTICAGDSITLTATGTNIQSAFPYYQWSLNGHPIQGGNTGASGPVLTVIPANNGDVYSCTLYDGEGCHTSSSGALSNTTTITILTPCTLSTNEYQISGLSYFPNPVKDRLSLSAKETISSVALYSVLGQCILSEKTNSDKVLLDVSHLPGAVYFVSLQSGNASETIKIIKE</sequence>
<evidence type="ECO:0000259" key="3">
    <source>
        <dbReference type="PROSITE" id="PS50215"/>
    </source>
</evidence>
<evidence type="ECO:0000259" key="4">
    <source>
        <dbReference type="PROSITE" id="PS50835"/>
    </source>
</evidence>
<reference evidence="5 6" key="1">
    <citation type="submission" date="2019-04" db="EMBL/GenBank/DDBJ databases">
        <title>Flavobacterium sp. strain DS2-A Genome sequencing and assembly.</title>
        <authorList>
            <person name="Kim I."/>
        </authorList>
    </citation>
    <scope>NUCLEOTIDE SEQUENCE [LARGE SCALE GENOMIC DNA]</scope>
    <source>
        <strain evidence="5 6">DS2-A</strain>
    </source>
</reference>
<dbReference type="InterPro" id="IPR007110">
    <property type="entry name" value="Ig-like_dom"/>
</dbReference>
<dbReference type="Pfam" id="PF13688">
    <property type="entry name" value="Reprolysin_5"/>
    <property type="match status" value="1"/>
</dbReference>
<proteinExistence type="predicted"/>
<feature type="chain" id="PRO_5021490131" evidence="2">
    <location>
        <begin position="22"/>
        <end position="761"/>
    </location>
</feature>
<dbReference type="EMBL" id="SRLH01000003">
    <property type="protein sequence ID" value="TGD58386.1"/>
    <property type="molecule type" value="Genomic_DNA"/>
</dbReference>
<dbReference type="InterPro" id="IPR001590">
    <property type="entry name" value="Peptidase_M12B"/>
</dbReference>
<keyword evidence="1 2" id="KW-0732">Signal</keyword>
<evidence type="ECO:0000256" key="2">
    <source>
        <dbReference type="SAM" id="SignalP"/>
    </source>
</evidence>
<evidence type="ECO:0000313" key="6">
    <source>
        <dbReference type="Proteomes" id="UP000297407"/>
    </source>
</evidence>
<dbReference type="GO" id="GO:0006508">
    <property type="term" value="P:proteolysis"/>
    <property type="evidence" value="ECO:0007669"/>
    <property type="project" value="InterPro"/>
</dbReference>
<dbReference type="Gene3D" id="2.60.40.10">
    <property type="entry name" value="Immunoglobulins"/>
    <property type="match status" value="2"/>
</dbReference>
<evidence type="ECO:0000313" key="5">
    <source>
        <dbReference type="EMBL" id="TGD58386.1"/>
    </source>
</evidence>
<dbReference type="InterPro" id="IPR026444">
    <property type="entry name" value="Secre_tail"/>
</dbReference>
<organism evidence="5 6">
    <name type="scientific">Flavobacterium humi</name>
    <dbReference type="NCBI Taxonomy" id="2562683"/>
    <lineage>
        <taxon>Bacteria</taxon>
        <taxon>Pseudomonadati</taxon>
        <taxon>Bacteroidota</taxon>
        <taxon>Flavobacteriia</taxon>
        <taxon>Flavobacteriales</taxon>
        <taxon>Flavobacteriaceae</taxon>
        <taxon>Flavobacterium</taxon>
    </lineage>
</organism>
<accession>A0A4Z0LAI3</accession>
<dbReference type="AlphaFoldDB" id="A0A4Z0LAI3"/>
<dbReference type="InterPro" id="IPR024079">
    <property type="entry name" value="MetalloPept_cat_dom_sf"/>
</dbReference>
<dbReference type="Proteomes" id="UP000297407">
    <property type="component" value="Unassembled WGS sequence"/>
</dbReference>
<dbReference type="PROSITE" id="PS50215">
    <property type="entry name" value="ADAM_MEPRO"/>
    <property type="match status" value="1"/>
</dbReference>
<dbReference type="InterPro" id="IPR036179">
    <property type="entry name" value="Ig-like_dom_sf"/>
</dbReference>
<name>A0A4Z0LAI3_9FLAO</name>
<dbReference type="GO" id="GO:0004222">
    <property type="term" value="F:metalloendopeptidase activity"/>
    <property type="evidence" value="ECO:0007669"/>
    <property type="project" value="InterPro"/>
</dbReference>
<feature type="domain" description="Peptidase M12B" evidence="3">
    <location>
        <begin position="197"/>
        <end position="389"/>
    </location>
</feature>
<dbReference type="SUPFAM" id="SSF48726">
    <property type="entry name" value="Immunoglobulin"/>
    <property type="match status" value="1"/>
</dbReference>
<comment type="caution">
    <text evidence="5">The sequence shown here is derived from an EMBL/GenBank/DDBJ whole genome shotgun (WGS) entry which is preliminary data.</text>
</comment>
<evidence type="ECO:0000256" key="1">
    <source>
        <dbReference type="ARBA" id="ARBA00022729"/>
    </source>
</evidence>
<dbReference type="PROSITE" id="PS50835">
    <property type="entry name" value="IG_LIKE"/>
    <property type="match status" value="2"/>
</dbReference>
<dbReference type="Pfam" id="PF18962">
    <property type="entry name" value="Por_Secre_tail"/>
    <property type="match status" value="1"/>
</dbReference>
<feature type="domain" description="Ig-like" evidence="4">
    <location>
        <begin position="579"/>
        <end position="672"/>
    </location>
</feature>
<dbReference type="RefSeq" id="WP_135525646.1">
    <property type="nucleotide sequence ID" value="NZ_SRLH01000003.1"/>
</dbReference>
<dbReference type="NCBIfam" id="TIGR04183">
    <property type="entry name" value="Por_Secre_tail"/>
    <property type="match status" value="1"/>
</dbReference>
<dbReference type="Gene3D" id="3.40.390.10">
    <property type="entry name" value="Collagenase (Catalytic Domain)"/>
    <property type="match status" value="1"/>
</dbReference>